<gene>
    <name evidence="1" type="ORF">S01H1_12663</name>
</gene>
<organism evidence="1">
    <name type="scientific">marine sediment metagenome</name>
    <dbReference type="NCBI Taxonomy" id="412755"/>
    <lineage>
        <taxon>unclassified sequences</taxon>
        <taxon>metagenomes</taxon>
        <taxon>ecological metagenomes</taxon>
    </lineage>
</organism>
<dbReference type="InterPro" id="IPR012337">
    <property type="entry name" value="RNaseH-like_sf"/>
</dbReference>
<evidence type="ECO:0008006" key="2">
    <source>
        <dbReference type="Google" id="ProtNLM"/>
    </source>
</evidence>
<protein>
    <recommendedName>
        <fullName evidence="2">Integrase catalytic domain-containing protein</fullName>
    </recommendedName>
</protein>
<accession>X0RLB4</accession>
<dbReference type="Gene3D" id="3.30.420.10">
    <property type="entry name" value="Ribonuclease H-like superfamily/Ribonuclease H"/>
    <property type="match status" value="1"/>
</dbReference>
<comment type="caution">
    <text evidence="1">The sequence shown here is derived from an EMBL/GenBank/DDBJ whole genome shotgun (WGS) entry which is preliminary data.</text>
</comment>
<reference evidence="1" key="1">
    <citation type="journal article" date="2014" name="Front. Microbiol.">
        <title>High frequency of phylogenetically diverse reductive dehalogenase-homologous genes in deep subseafloor sedimentary metagenomes.</title>
        <authorList>
            <person name="Kawai M."/>
            <person name="Futagami T."/>
            <person name="Toyoda A."/>
            <person name="Takaki Y."/>
            <person name="Nishi S."/>
            <person name="Hori S."/>
            <person name="Arai W."/>
            <person name="Tsubouchi T."/>
            <person name="Morono Y."/>
            <person name="Uchiyama I."/>
            <person name="Ito T."/>
            <person name="Fujiyama A."/>
            <person name="Inagaki F."/>
            <person name="Takami H."/>
        </authorList>
    </citation>
    <scope>NUCLEOTIDE SEQUENCE</scope>
    <source>
        <strain evidence="1">Expedition CK06-06</strain>
    </source>
</reference>
<dbReference type="AlphaFoldDB" id="X0RLB4"/>
<name>X0RLB4_9ZZZZ</name>
<proteinExistence type="predicted"/>
<sequence>MCTLQMIDVLTGWSERVAVLGRGYLVMGDAFRRILIRLPFPVLEIHPDNGSEFLNHHMLRFWGEIVQNVTISRSRPFNKNDNPRVEQKNSTLVRAYLGEDRLDSVAQVLATNELYDKMWVYYNLFQPVMHLVEKEVVQENGKPYRVKRRYDQACTPFGRLCKTDAILPEHQEQLEALRDQTNPRRLRQEIYDDIERIFALPGAAPGTTENVYLTLMKNLNLEKGDDLFNLAFNRTLVVKKDESDSTRAISQRRMWTTFSLCGIIRLPTKGEGRSVGLASISLFPCPPPHALNVTDHLLLGIH</sequence>
<dbReference type="SUPFAM" id="SSF53098">
    <property type="entry name" value="Ribonuclease H-like"/>
    <property type="match status" value="1"/>
</dbReference>
<dbReference type="InterPro" id="IPR036397">
    <property type="entry name" value="RNaseH_sf"/>
</dbReference>
<evidence type="ECO:0000313" key="1">
    <source>
        <dbReference type="EMBL" id="GAF69614.1"/>
    </source>
</evidence>
<dbReference type="EMBL" id="BARS01006512">
    <property type="protein sequence ID" value="GAF69614.1"/>
    <property type="molecule type" value="Genomic_DNA"/>
</dbReference>
<dbReference type="GO" id="GO:0003676">
    <property type="term" value="F:nucleic acid binding"/>
    <property type="evidence" value="ECO:0007669"/>
    <property type="project" value="InterPro"/>
</dbReference>